<reference evidence="1 2" key="1">
    <citation type="submission" date="2021-03" db="EMBL/GenBank/DDBJ databases">
        <title>Sequencing the genomes of 1000 actinobacteria strains.</title>
        <authorList>
            <person name="Klenk H.-P."/>
        </authorList>
    </citation>
    <scope>NUCLEOTIDE SEQUENCE [LARGE SCALE GENOMIC DNA]</scope>
    <source>
        <strain evidence="1 2">DSM 44580</strain>
    </source>
</reference>
<evidence type="ECO:0000313" key="1">
    <source>
        <dbReference type="EMBL" id="MBP2479691.1"/>
    </source>
</evidence>
<evidence type="ECO:0000313" key="2">
    <source>
        <dbReference type="Proteomes" id="UP001519363"/>
    </source>
</evidence>
<gene>
    <name evidence="1" type="ORF">JOF53_008563</name>
</gene>
<comment type="caution">
    <text evidence="1">The sequence shown here is derived from an EMBL/GenBank/DDBJ whole genome shotgun (WGS) entry which is preliminary data.</text>
</comment>
<dbReference type="EMBL" id="JAGIOO010000001">
    <property type="protein sequence ID" value="MBP2479691.1"/>
    <property type="molecule type" value="Genomic_DNA"/>
</dbReference>
<proteinExistence type="predicted"/>
<accession>A0ABS5ATB2</accession>
<protein>
    <submittedName>
        <fullName evidence="1">Uncharacterized protein</fullName>
    </submittedName>
</protein>
<name>A0ABS5ATB2_9PSEU</name>
<sequence>MTSTPARYYLDYHLLHTLSCVNLNHDDLGPPKSMVYSGREQAGSCASTRAG</sequence>
<dbReference type="RefSeq" id="WP_158103521.1">
    <property type="nucleotide sequence ID" value="NZ_JAGIOO010000001.1"/>
</dbReference>
<organism evidence="1 2">
    <name type="scientific">Crossiella equi</name>
    <dbReference type="NCBI Taxonomy" id="130796"/>
    <lineage>
        <taxon>Bacteria</taxon>
        <taxon>Bacillati</taxon>
        <taxon>Actinomycetota</taxon>
        <taxon>Actinomycetes</taxon>
        <taxon>Pseudonocardiales</taxon>
        <taxon>Pseudonocardiaceae</taxon>
        <taxon>Crossiella</taxon>
    </lineage>
</organism>
<keyword evidence="2" id="KW-1185">Reference proteome</keyword>
<dbReference type="Proteomes" id="UP001519363">
    <property type="component" value="Unassembled WGS sequence"/>
</dbReference>